<keyword evidence="8" id="KW-1185">Reference proteome</keyword>
<protein>
    <recommendedName>
        <fullName evidence="6">FAD-binding domain-containing protein</fullName>
    </recommendedName>
</protein>
<feature type="domain" description="FAD-binding" evidence="6">
    <location>
        <begin position="5"/>
        <end position="38"/>
    </location>
</feature>
<organism evidence="7 8">
    <name type="scientific">Aspergillus pseudoustus</name>
    <dbReference type="NCBI Taxonomy" id="1810923"/>
    <lineage>
        <taxon>Eukaryota</taxon>
        <taxon>Fungi</taxon>
        <taxon>Dikarya</taxon>
        <taxon>Ascomycota</taxon>
        <taxon>Pezizomycotina</taxon>
        <taxon>Eurotiomycetes</taxon>
        <taxon>Eurotiomycetidae</taxon>
        <taxon>Eurotiales</taxon>
        <taxon>Aspergillaceae</taxon>
        <taxon>Aspergillus</taxon>
        <taxon>Aspergillus subgen. Nidulantes</taxon>
    </lineage>
</organism>
<keyword evidence="2" id="KW-0285">Flavoprotein</keyword>
<evidence type="ECO:0000256" key="4">
    <source>
        <dbReference type="ARBA" id="ARBA00023002"/>
    </source>
</evidence>
<comment type="caution">
    <text evidence="7">The sequence shown here is derived from an EMBL/GenBank/DDBJ whole genome shotgun (WGS) entry which is preliminary data.</text>
</comment>
<reference evidence="7 8" key="1">
    <citation type="submission" date="2024-07" db="EMBL/GenBank/DDBJ databases">
        <title>Section-level genome sequencing and comparative genomics of Aspergillus sections Usti and Cavernicolus.</title>
        <authorList>
            <consortium name="Lawrence Berkeley National Laboratory"/>
            <person name="Nybo J.L."/>
            <person name="Vesth T.C."/>
            <person name="Theobald S."/>
            <person name="Frisvad J.C."/>
            <person name="Larsen T.O."/>
            <person name="Kjaerboelling I."/>
            <person name="Rothschild-Mancinelli K."/>
            <person name="Lyhne E.K."/>
            <person name="Kogle M.E."/>
            <person name="Barry K."/>
            <person name="Clum A."/>
            <person name="Na H."/>
            <person name="Ledsgaard L."/>
            <person name="Lin J."/>
            <person name="Lipzen A."/>
            <person name="Kuo A."/>
            <person name="Riley R."/>
            <person name="Mondo S."/>
            <person name="Labutti K."/>
            <person name="Haridas S."/>
            <person name="Pangalinan J."/>
            <person name="Salamov A.A."/>
            <person name="Simmons B.A."/>
            <person name="Magnuson J.K."/>
            <person name="Chen J."/>
            <person name="Drula E."/>
            <person name="Henrissat B."/>
            <person name="Wiebenga A."/>
            <person name="Lubbers R.J."/>
            <person name="Gomes A.C."/>
            <person name="Makela M.R."/>
            <person name="Stajich J."/>
            <person name="Grigoriev I.V."/>
            <person name="Mortensen U.H."/>
            <person name="De Vries R.P."/>
            <person name="Baker S.E."/>
            <person name="Andersen M.R."/>
        </authorList>
    </citation>
    <scope>NUCLEOTIDE SEQUENCE [LARGE SCALE GENOMIC DNA]</scope>
    <source>
        <strain evidence="7 8">CBS 123904</strain>
    </source>
</reference>
<dbReference type="Proteomes" id="UP001610446">
    <property type="component" value="Unassembled WGS sequence"/>
</dbReference>
<comment type="cofactor">
    <cofactor evidence="1">
        <name>FAD</name>
        <dbReference type="ChEBI" id="CHEBI:57692"/>
    </cofactor>
</comment>
<evidence type="ECO:0000256" key="1">
    <source>
        <dbReference type="ARBA" id="ARBA00001974"/>
    </source>
</evidence>
<evidence type="ECO:0000259" key="6">
    <source>
        <dbReference type="Pfam" id="PF01494"/>
    </source>
</evidence>
<dbReference type="SUPFAM" id="SSF51905">
    <property type="entry name" value="FAD/NAD(P)-binding domain"/>
    <property type="match status" value="1"/>
</dbReference>
<dbReference type="Pfam" id="PF01494">
    <property type="entry name" value="FAD_binding_3"/>
    <property type="match status" value="2"/>
</dbReference>
<dbReference type="PANTHER" id="PTHR47178">
    <property type="entry name" value="MONOOXYGENASE, FAD-BINDING"/>
    <property type="match status" value="1"/>
</dbReference>
<feature type="domain" description="FAD-binding" evidence="6">
    <location>
        <begin position="322"/>
        <end position="377"/>
    </location>
</feature>
<gene>
    <name evidence="7" type="ORF">BJY01DRAFT_254026</name>
</gene>
<dbReference type="InterPro" id="IPR002938">
    <property type="entry name" value="FAD-bd"/>
</dbReference>
<name>A0ABR4IWR4_9EURO</name>
<dbReference type="EMBL" id="JBFXLU010000269">
    <property type="protein sequence ID" value="KAL2832207.1"/>
    <property type="molecule type" value="Genomic_DNA"/>
</dbReference>
<sequence length="472" mass="51973">MPPFKVIIVGAGLAGSLLANGLLLNGIDCTLFERDSARDDSQELQSAMYKGKKREGYQIRLGSNALAGFKACLTQQQFDDCIKLFGRSGGLVSAAPVLYNARFDTVLQDLTKFPAYTKSAPINRVVLRDFLSEPVRAAGKLRHNKYFTKYEVVKDSNSDSTKIRVHFRDGSTDEADILISAEGTGSKINAQVGLRNIIQLKETVGFLAKGRLNSDKLRKLPPEVTYGPITCIKDGKILFFSAYLPPPKTKSHGSEQVQYDEEAASLFWAFNVPTTCLPPGGMESVLDKTNFCLQQMADWSPKYHALLQAADHDDIYVFQPHASTMPAKAWRDKAATAGEPEAGHCRVWLMGDAIHPMLPGRGMGGNQAMRDTADVLAHILPLAELARDGQAVTDSLVHKAVRDYEDCMIPRAFDWVKKSGGTGMKLPDPESFQGKMMLWLSGMVLRLAYVLTVVWKPFSRGTPQDDAPELPD</sequence>
<evidence type="ECO:0000256" key="5">
    <source>
        <dbReference type="ARBA" id="ARBA00023033"/>
    </source>
</evidence>
<dbReference type="Gene3D" id="3.50.50.60">
    <property type="entry name" value="FAD/NAD(P)-binding domain"/>
    <property type="match status" value="1"/>
</dbReference>
<evidence type="ECO:0000256" key="3">
    <source>
        <dbReference type="ARBA" id="ARBA00022827"/>
    </source>
</evidence>
<accession>A0ABR4IWR4</accession>
<keyword evidence="5" id="KW-0503">Monooxygenase</keyword>
<proteinExistence type="predicted"/>
<dbReference type="PANTHER" id="PTHR47178:SF6">
    <property type="entry name" value="FAD-BINDING DOMAIN-CONTAINING PROTEIN"/>
    <property type="match status" value="1"/>
</dbReference>
<evidence type="ECO:0000313" key="7">
    <source>
        <dbReference type="EMBL" id="KAL2832207.1"/>
    </source>
</evidence>
<evidence type="ECO:0000256" key="2">
    <source>
        <dbReference type="ARBA" id="ARBA00022630"/>
    </source>
</evidence>
<dbReference type="PRINTS" id="PR00420">
    <property type="entry name" value="RNGMNOXGNASE"/>
</dbReference>
<dbReference type="InterPro" id="IPR036188">
    <property type="entry name" value="FAD/NAD-bd_sf"/>
</dbReference>
<keyword evidence="4" id="KW-0560">Oxidoreductase</keyword>
<evidence type="ECO:0000313" key="8">
    <source>
        <dbReference type="Proteomes" id="UP001610446"/>
    </source>
</evidence>
<keyword evidence="3" id="KW-0274">FAD</keyword>